<dbReference type="EMBL" id="VVYJ01000012">
    <property type="protein sequence ID" value="KAA5473131.1"/>
    <property type="molecule type" value="Genomic_DNA"/>
</dbReference>
<reference evidence="1 2" key="1">
    <citation type="journal article" date="2019" name="Nat. Med.">
        <title>A library of human gut bacterial isolates paired with longitudinal multiomics data enables mechanistic microbiome research.</title>
        <authorList>
            <person name="Poyet M."/>
            <person name="Groussin M."/>
            <person name="Gibbons S.M."/>
            <person name="Avila-Pacheco J."/>
            <person name="Jiang X."/>
            <person name="Kearney S.M."/>
            <person name="Perrotta A.R."/>
            <person name="Berdy B."/>
            <person name="Zhao S."/>
            <person name="Lieberman T.D."/>
            <person name="Swanson P.K."/>
            <person name="Smith M."/>
            <person name="Roesemann S."/>
            <person name="Alexander J.E."/>
            <person name="Rich S.A."/>
            <person name="Livny J."/>
            <person name="Vlamakis H."/>
            <person name="Clish C."/>
            <person name="Bullock K."/>
            <person name="Deik A."/>
            <person name="Scott J."/>
            <person name="Pierce K.A."/>
            <person name="Xavier R.J."/>
            <person name="Alm E.J."/>
        </authorList>
    </citation>
    <scope>NUCLEOTIDE SEQUENCE [LARGE SCALE GENOMIC DNA]</scope>
    <source>
        <strain evidence="1 2">BIOML-A25</strain>
    </source>
</reference>
<organism evidence="1 2">
    <name type="scientific">Bacteroides caccae</name>
    <dbReference type="NCBI Taxonomy" id="47678"/>
    <lineage>
        <taxon>Bacteria</taxon>
        <taxon>Pseudomonadati</taxon>
        <taxon>Bacteroidota</taxon>
        <taxon>Bacteroidia</taxon>
        <taxon>Bacteroidales</taxon>
        <taxon>Bacteroidaceae</taxon>
        <taxon>Bacteroides</taxon>
    </lineage>
</organism>
<gene>
    <name evidence="1" type="ORF">F2Y39_18130</name>
</gene>
<accession>A0A6H9Q5A6</accession>
<dbReference type="Proteomes" id="UP000427825">
    <property type="component" value="Unassembled WGS sequence"/>
</dbReference>
<comment type="caution">
    <text evidence="1">The sequence shown here is derived from an EMBL/GenBank/DDBJ whole genome shotgun (WGS) entry which is preliminary data.</text>
</comment>
<evidence type="ECO:0000313" key="1">
    <source>
        <dbReference type="EMBL" id="KAA5473131.1"/>
    </source>
</evidence>
<dbReference type="AlphaFoldDB" id="A0A6H9Q5A6"/>
<sequence length="178" mass="21657">MGQERMDDWMEYAREYARAERELQIEKWVYISIEYRTETHDRIVMYTYNLPRGLYERYSWVIRWRMAKLQCLHPKEDIHPYFSYYDKRTGLNTGFNSALSKLSAAKAQITIAERKEREYIEYQRTNNLFFDETTDEQLLQFREKLRMKKEKYAVLEHQIRSAIEAISVKSIKDGNIIL</sequence>
<evidence type="ECO:0000313" key="2">
    <source>
        <dbReference type="Proteomes" id="UP000427825"/>
    </source>
</evidence>
<dbReference type="RefSeq" id="WP_130057136.1">
    <property type="nucleotide sequence ID" value="NZ_RCXH01000013.1"/>
</dbReference>
<proteinExistence type="predicted"/>
<protein>
    <submittedName>
        <fullName evidence="1">Uncharacterized protein</fullName>
    </submittedName>
</protein>
<name>A0A6H9Q5A6_9BACE</name>